<evidence type="ECO:0000313" key="2">
    <source>
        <dbReference type="Proteomes" id="UP000014680"/>
    </source>
</evidence>
<dbReference type="AlphaFoldDB" id="L7FNY2"/>
<protein>
    <submittedName>
        <fullName evidence="1">Uncharacterized protein</fullName>
    </submittedName>
</protein>
<dbReference type="OrthoDB" id="28288at2759"/>
<dbReference type="GeneID" id="14891959"/>
<dbReference type="RefSeq" id="XP_004259743.1">
    <property type="nucleotide sequence ID" value="XM_004259695.1"/>
</dbReference>
<feature type="non-terminal residue" evidence="1">
    <location>
        <position position="88"/>
    </location>
</feature>
<dbReference type="KEGG" id="eiv:EIN_210970"/>
<sequence length="88" mass="10053">MSITSVQILGQLVAMSSDNGIRVIKYSEQFSYPIAHIFFSIDHVSQTLLFNGHLLFITNFTDQNNSPFRLYYFDPLLDFENASKIGSK</sequence>
<keyword evidence="2" id="KW-1185">Reference proteome</keyword>
<dbReference type="Proteomes" id="UP000014680">
    <property type="component" value="Unassembled WGS sequence"/>
</dbReference>
<evidence type="ECO:0000313" key="1">
    <source>
        <dbReference type="EMBL" id="ELP92972.1"/>
    </source>
</evidence>
<organism evidence="1 2">
    <name type="scientific">Entamoeba invadens IP1</name>
    <dbReference type="NCBI Taxonomy" id="370355"/>
    <lineage>
        <taxon>Eukaryota</taxon>
        <taxon>Amoebozoa</taxon>
        <taxon>Evosea</taxon>
        <taxon>Archamoebae</taxon>
        <taxon>Mastigamoebida</taxon>
        <taxon>Entamoebidae</taxon>
        <taxon>Entamoeba</taxon>
    </lineage>
</organism>
<name>L7FNY2_ENTIV</name>
<accession>L7FNY2</accession>
<gene>
    <name evidence="1" type="ORF">EIN_210970</name>
</gene>
<reference evidence="1 2" key="1">
    <citation type="submission" date="2012-10" db="EMBL/GenBank/DDBJ databases">
        <authorList>
            <person name="Zafar N."/>
            <person name="Inman J."/>
            <person name="Hall N."/>
            <person name="Lorenzi H."/>
            <person name="Caler E."/>
        </authorList>
    </citation>
    <scope>NUCLEOTIDE SEQUENCE [LARGE SCALE GENOMIC DNA]</scope>
    <source>
        <strain evidence="1 2">IP1</strain>
    </source>
</reference>
<proteinExistence type="predicted"/>
<dbReference type="EMBL" id="KB206295">
    <property type="protein sequence ID" value="ELP92972.1"/>
    <property type="molecule type" value="Genomic_DNA"/>
</dbReference>
<dbReference type="VEuPathDB" id="AmoebaDB:EIN_210970"/>